<organism evidence="2 3">
    <name type="scientific">Lacrimispora amygdalina</name>
    <dbReference type="NCBI Taxonomy" id="253257"/>
    <lineage>
        <taxon>Bacteria</taxon>
        <taxon>Bacillati</taxon>
        <taxon>Bacillota</taxon>
        <taxon>Clostridia</taxon>
        <taxon>Lachnospirales</taxon>
        <taxon>Lachnospiraceae</taxon>
        <taxon>Lacrimispora</taxon>
    </lineage>
</organism>
<sequence>MGKRDLSEEDIKARYITPAITEAGWDIKKQVRLEYAFTAGRIILRGNVTARGSKKRADYVLFYKPNFPLAIIEAKDNNHPVGAGLQQAIEYAKALDIYYVYASNGDGFVEQNLITGEVKNLSLEDFPSPEELYQRYCKDKNIDSNEEKALLEPYYYVPGYKTPRYYQRIAINRTVDAVASGKDRVLLVCATGTGKTFMAFQIIYRLWKAGIKKKILFLADRNVLVDQTISGDFKPFGGKMTKVANKKLDSSYEIYLALYQQLSGEDGEETYLQFQPNFFDLIVIDDAVILGLN</sequence>
<dbReference type="PANTHER" id="PTHR47396">
    <property type="entry name" value="TYPE I RESTRICTION ENZYME ECOKI R PROTEIN"/>
    <property type="match status" value="1"/>
</dbReference>
<dbReference type="InterPro" id="IPR006935">
    <property type="entry name" value="Helicase/UvrB_N"/>
</dbReference>
<dbReference type="InterPro" id="IPR029464">
    <property type="entry name" value="HSDR_N"/>
</dbReference>
<dbReference type="InterPro" id="IPR027417">
    <property type="entry name" value="P-loop_NTPase"/>
</dbReference>
<dbReference type="InterPro" id="IPR014001">
    <property type="entry name" value="Helicase_ATP-bd"/>
</dbReference>
<dbReference type="InterPro" id="IPR050742">
    <property type="entry name" value="Helicase_Restrict-Modif_Enz"/>
</dbReference>
<dbReference type="RefSeq" id="WP_346065827.1">
    <property type="nucleotide sequence ID" value="NZ_BRPJ01000074.1"/>
</dbReference>
<dbReference type="Gene3D" id="3.40.50.300">
    <property type="entry name" value="P-loop containing nucleotide triphosphate hydrolases"/>
    <property type="match status" value="1"/>
</dbReference>
<protein>
    <recommendedName>
        <fullName evidence="1">Helicase ATP-binding domain-containing protein</fullName>
    </recommendedName>
</protein>
<dbReference type="EMBL" id="BRPJ01000074">
    <property type="protein sequence ID" value="GLB31540.1"/>
    <property type="molecule type" value="Genomic_DNA"/>
</dbReference>
<dbReference type="SUPFAM" id="SSF52540">
    <property type="entry name" value="P-loop containing nucleoside triphosphate hydrolases"/>
    <property type="match status" value="1"/>
</dbReference>
<dbReference type="Pfam" id="PF04851">
    <property type="entry name" value="ResIII"/>
    <property type="match status" value="1"/>
</dbReference>
<name>A0ABQ5M9A7_9FIRM</name>
<dbReference type="Proteomes" id="UP001419084">
    <property type="component" value="Unassembled WGS sequence"/>
</dbReference>
<dbReference type="Pfam" id="PF13588">
    <property type="entry name" value="HSDR_N_2"/>
    <property type="match status" value="1"/>
</dbReference>
<dbReference type="Gene3D" id="3.90.1570.30">
    <property type="match status" value="1"/>
</dbReference>
<feature type="domain" description="Helicase ATP-binding" evidence="1">
    <location>
        <begin position="176"/>
        <end position="293"/>
    </location>
</feature>
<dbReference type="PROSITE" id="PS51192">
    <property type="entry name" value="HELICASE_ATP_BIND_1"/>
    <property type="match status" value="1"/>
</dbReference>
<evidence type="ECO:0000313" key="3">
    <source>
        <dbReference type="Proteomes" id="UP001419084"/>
    </source>
</evidence>
<gene>
    <name evidence="2" type="ORF">LAD12857_34630</name>
</gene>
<reference evidence="2 3" key="1">
    <citation type="journal article" date="2024" name="Int. J. Syst. Evol. Microbiol.">
        <title>Lacrimispora brassicae sp. nov. isolated from fermented cabbage, and proposal of Clostridium indicum Gundawar et al. 2019 and Clostridium methoxybenzovorans Mechichi et al. 1999 as heterotypic synonyms of Lacrimispora amygdalina (Parshina et al. 2003) Haas and Blanchard 2020 and Lacrimispora indolis (McClung and McCoy 1957) Haas and Blanchard 2020, respectively.</title>
        <authorList>
            <person name="Kobayashi H."/>
            <person name="Tanizawa Y."/>
            <person name="Sakamoto M."/>
            <person name="Ohkuma M."/>
            <person name="Tohno M."/>
        </authorList>
    </citation>
    <scope>NUCLEOTIDE SEQUENCE [LARGE SCALE GENOMIC DNA]</scope>
    <source>
        <strain evidence="2 3">DSM 12857</strain>
    </source>
</reference>
<evidence type="ECO:0000259" key="1">
    <source>
        <dbReference type="PROSITE" id="PS51192"/>
    </source>
</evidence>
<evidence type="ECO:0000313" key="2">
    <source>
        <dbReference type="EMBL" id="GLB31540.1"/>
    </source>
</evidence>
<proteinExistence type="predicted"/>
<accession>A0ABQ5M9A7</accession>
<dbReference type="PANTHER" id="PTHR47396:SF1">
    <property type="entry name" value="ATP-DEPENDENT HELICASE IRC3-RELATED"/>
    <property type="match status" value="1"/>
</dbReference>
<comment type="caution">
    <text evidence="2">The sequence shown here is derived from an EMBL/GenBank/DDBJ whole genome shotgun (WGS) entry which is preliminary data.</text>
</comment>
<keyword evidence="3" id="KW-1185">Reference proteome</keyword>